<comment type="caution">
    <text evidence="2">The sequence shown here is derived from an EMBL/GenBank/DDBJ whole genome shotgun (WGS) entry which is preliminary data.</text>
</comment>
<proteinExistence type="predicted"/>
<evidence type="ECO:0000313" key="3">
    <source>
        <dbReference type="Proteomes" id="UP000037069"/>
    </source>
</evidence>
<dbReference type="OrthoDB" id="7942615at2759"/>
<sequence length="117" mass="13378">MGTSSVQQWMTNEIERLSSKWQRYKPTGSGYNRIQSVRLSKSVTHMLNNPLPPEDRLGKPPTRRLSQGSKGVLSCSPSEWEEVYPNVNVNRPGLTQDVEMSQPQTFTYYRNCATRVT</sequence>
<evidence type="ECO:0000256" key="1">
    <source>
        <dbReference type="SAM" id="MobiDB-lite"/>
    </source>
</evidence>
<dbReference type="Proteomes" id="UP000037069">
    <property type="component" value="Unassembled WGS sequence"/>
</dbReference>
<protein>
    <submittedName>
        <fullName evidence="2">Uncharacterized protein</fullName>
    </submittedName>
</protein>
<dbReference type="OMA" id="MRAPEWM"/>
<accession>A0A0L0C8Z2</accession>
<organism evidence="2 3">
    <name type="scientific">Lucilia cuprina</name>
    <name type="common">Green bottle fly</name>
    <name type="synonym">Australian sheep blowfly</name>
    <dbReference type="NCBI Taxonomy" id="7375"/>
    <lineage>
        <taxon>Eukaryota</taxon>
        <taxon>Metazoa</taxon>
        <taxon>Ecdysozoa</taxon>
        <taxon>Arthropoda</taxon>
        <taxon>Hexapoda</taxon>
        <taxon>Insecta</taxon>
        <taxon>Pterygota</taxon>
        <taxon>Neoptera</taxon>
        <taxon>Endopterygota</taxon>
        <taxon>Diptera</taxon>
        <taxon>Brachycera</taxon>
        <taxon>Muscomorpha</taxon>
        <taxon>Oestroidea</taxon>
        <taxon>Calliphoridae</taxon>
        <taxon>Luciliinae</taxon>
        <taxon>Lucilia</taxon>
    </lineage>
</organism>
<keyword evidence="3" id="KW-1185">Reference proteome</keyword>
<dbReference type="EMBL" id="JRES01000753">
    <property type="protein sequence ID" value="KNC28712.1"/>
    <property type="molecule type" value="Genomic_DNA"/>
</dbReference>
<dbReference type="STRING" id="7375.A0A0L0C8Z2"/>
<feature type="region of interest" description="Disordered" evidence="1">
    <location>
        <begin position="45"/>
        <end position="74"/>
    </location>
</feature>
<dbReference type="AlphaFoldDB" id="A0A0L0C8Z2"/>
<gene>
    <name evidence="2" type="ORF">FF38_09434</name>
</gene>
<name>A0A0L0C8Z2_LUCCU</name>
<reference evidence="2 3" key="1">
    <citation type="journal article" date="2015" name="Nat. Commun.">
        <title>Lucilia cuprina genome unlocks parasitic fly biology to underpin future interventions.</title>
        <authorList>
            <person name="Anstead C.A."/>
            <person name="Korhonen P.K."/>
            <person name="Young N.D."/>
            <person name="Hall R.S."/>
            <person name="Jex A.R."/>
            <person name="Murali S.C."/>
            <person name="Hughes D.S."/>
            <person name="Lee S.F."/>
            <person name="Perry T."/>
            <person name="Stroehlein A.J."/>
            <person name="Ansell B.R."/>
            <person name="Breugelmans B."/>
            <person name="Hofmann A."/>
            <person name="Qu J."/>
            <person name="Dugan S."/>
            <person name="Lee S.L."/>
            <person name="Chao H."/>
            <person name="Dinh H."/>
            <person name="Han Y."/>
            <person name="Doddapaneni H.V."/>
            <person name="Worley K.C."/>
            <person name="Muzny D.M."/>
            <person name="Ioannidis P."/>
            <person name="Waterhouse R.M."/>
            <person name="Zdobnov E.M."/>
            <person name="James P.J."/>
            <person name="Bagnall N.H."/>
            <person name="Kotze A.C."/>
            <person name="Gibbs R.A."/>
            <person name="Richards S."/>
            <person name="Batterham P."/>
            <person name="Gasser R.B."/>
        </authorList>
    </citation>
    <scope>NUCLEOTIDE SEQUENCE [LARGE SCALE GENOMIC DNA]</scope>
    <source>
        <strain evidence="2 3">LS</strain>
        <tissue evidence="2">Full body</tissue>
    </source>
</reference>
<evidence type="ECO:0000313" key="2">
    <source>
        <dbReference type="EMBL" id="KNC28712.1"/>
    </source>
</evidence>